<dbReference type="InterPro" id="IPR036457">
    <property type="entry name" value="PPM-type-like_dom_sf"/>
</dbReference>
<dbReference type="GO" id="GO:0004722">
    <property type="term" value="F:protein serine/threonine phosphatase activity"/>
    <property type="evidence" value="ECO:0007669"/>
    <property type="project" value="InterPro"/>
</dbReference>
<reference evidence="2" key="1">
    <citation type="submission" date="2021-02" db="EMBL/GenBank/DDBJ databases">
        <title>Natrosporangium hydrolyticum gen. nov., sp. nov, a haloalkaliphilic actinobacterium from a soda solonchak soil.</title>
        <authorList>
            <person name="Sorokin D.Y."/>
            <person name="Khijniak T.V."/>
            <person name="Zakharycheva A.P."/>
            <person name="Boueva O.V."/>
            <person name="Ariskina E.V."/>
            <person name="Hahnke R.L."/>
            <person name="Bunk B."/>
            <person name="Sproer C."/>
            <person name="Schumann P."/>
            <person name="Evtushenko L.I."/>
            <person name="Kublanov I.V."/>
        </authorList>
    </citation>
    <scope>NUCLEOTIDE SEQUENCE</scope>
    <source>
        <strain evidence="2">DSM 106523</strain>
    </source>
</reference>
<proteinExistence type="predicted"/>
<dbReference type="PROSITE" id="PS51746">
    <property type="entry name" value="PPM_2"/>
    <property type="match status" value="1"/>
</dbReference>
<keyword evidence="3" id="KW-1185">Reference proteome</keyword>
<sequence length="239" mass="24713">MSVILRTVAVSDRGKARENNEDAVHAGPNLVAVADGVGGGPSGEVASEIVIRTLAELDQDPRPERPAEALRAAVAAANQGIRDAIEADPNLAGMGTTLTAMLADGDGLDLVHVGDSRAYAWRGGQLTQLTRDDTYVQGLVDQGLISPAEARAHPQRALVTQAVHGAGINPSFAVVTPRPGDRYLLCSDGLSDYVDDGAIAHTLAEQNELASCAQQLIDLALAAGAPDNVSVILADVTEV</sequence>
<feature type="domain" description="PPM-type phosphatase" evidence="1">
    <location>
        <begin position="6"/>
        <end position="236"/>
    </location>
</feature>
<dbReference type="PANTHER" id="PTHR47992">
    <property type="entry name" value="PROTEIN PHOSPHATASE"/>
    <property type="match status" value="1"/>
</dbReference>
<dbReference type="CDD" id="cd00143">
    <property type="entry name" value="PP2Cc"/>
    <property type="match status" value="1"/>
</dbReference>
<dbReference type="KEGG" id="nhy:JQS43_01195"/>
<dbReference type="AlphaFoldDB" id="A0A895YG19"/>
<evidence type="ECO:0000259" key="1">
    <source>
        <dbReference type="PROSITE" id="PS51746"/>
    </source>
</evidence>
<dbReference type="SUPFAM" id="SSF81606">
    <property type="entry name" value="PP2C-like"/>
    <property type="match status" value="1"/>
</dbReference>
<dbReference type="SMART" id="SM00332">
    <property type="entry name" value="PP2Cc"/>
    <property type="match status" value="1"/>
</dbReference>
<protein>
    <submittedName>
        <fullName evidence="2">Serine/threonine-protein phosphatase</fullName>
    </submittedName>
</protein>
<dbReference type="SMART" id="SM00331">
    <property type="entry name" value="PP2C_SIG"/>
    <property type="match status" value="1"/>
</dbReference>
<dbReference type="InterPro" id="IPR001932">
    <property type="entry name" value="PPM-type_phosphatase-like_dom"/>
</dbReference>
<dbReference type="RefSeq" id="WP_239677202.1">
    <property type="nucleotide sequence ID" value="NZ_CP070499.1"/>
</dbReference>
<accession>A0A895YG19</accession>
<dbReference type="InterPro" id="IPR015655">
    <property type="entry name" value="PP2C"/>
</dbReference>
<evidence type="ECO:0000313" key="3">
    <source>
        <dbReference type="Proteomes" id="UP000662857"/>
    </source>
</evidence>
<organism evidence="2 3">
    <name type="scientific">Natronosporangium hydrolyticum</name>
    <dbReference type="NCBI Taxonomy" id="2811111"/>
    <lineage>
        <taxon>Bacteria</taxon>
        <taxon>Bacillati</taxon>
        <taxon>Actinomycetota</taxon>
        <taxon>Actinomycetes</taxon>
        <taxon>Micromonosporales</taxon>
        <taxon>Micromonosporaceae</taxon>
        <taxon>Natronosporangium</taxon>
    </lineage>
</organism>
<dbReference type="EMBL" id="CP070499">
    <property type="protein sequence ID" value="QSB15035.1"/>
    <property type="molecule type" value="Genomic_DNA"/>
</dbReference>
<dbReference type="Pfam" id="PF13672">
    <property type="entry name" value="PP2C_2"/>
    <property type="match status" value="1"/>
</dbReference>
<dbReference type="Gene3D" id="3.60.40.10">
    <property type="entry name" value="PPM-type phosphatase domain"/>
    <property type="match status" value="1"/>
</dbReference>
<gene>
    <name evidence="2" type="ORF">JQS43_01195</name>
</gene>
<name>A0A895YG19_9ACTN</name>
<dbReference type="Proteomes" id="UP000662857">
    <property type="component" value="Chromosome"/>
</dbReference>
<evidence type="ECO:0000313" key="2">
    <source>
        <dbReference type="EMBL" id="QSB15035.1"/>
    </source>
</evidence>